<dbReference type="Proteomes" id="UP000887013">
    <property type="component" value="Unassembled WGS sequence"/>
</dbReference>
<name>A0A8X6QN58_NEPPI</name>
<gene>
    <name evidence="1" type="ORF">NPIL_580781</name>
</gene>
<organism evidence="1 2">
    <name type="scientific">Nephila pilipes</name>
    <name type="common">Giant wood spider</name>
    <name type="synonym">Nephila maculata</name>
    <dbReference type="NCBI Taxonomy" id="299642"/>
    <lineage>
        <taxon>Eukaryota</taxon>
        <taxon>Metazoa</taxon>
        <taxon>Ecdysozoa</taxon>
        <taxon>Arthropoda</taxon>
        <taxon>Chelicerata</taxon>
        <taxon>Arachnida</taxon>
        <taxon>Araneae</taxon>
        <taxon>Araneomorphae</taxon>
        <taxon>Entelegynae</taxon>
        <taxon>Araneoidea</taxon>
        <taxon>Nephilidae</taxon>
        <taxon>Nephila</taxon>
    </lineage>
</organism>
<keyword evidence="2" id="KW-1185">Reference proteome</keyword>
<accession>A0A8X6QN58</accession>
<reference evidence="1" key="1">
    <citation type="submission" date="2020-08" db="EMBL/GenBank/DDBJ databases">
        <title>Multicomponent nature underlies the extraordinary mechanical properties of spider dragline silk.</title>
        <authorList>
            <person name="Kono N."/>
            <person name="Nakamura H."/>
            <person name="Mori M."/>
            <person name="Yoshida Y."/>
            <person name="Ohtoshi R."/>
            <person name="Malay A.D."/>
            <person name="Moran D.A.P."/>
            <person name="Tomita M."/>
            <person name="Numata K."/>
            <person name="Arakawa K."/>
        </authorList>
    </citation>
    <scope>NUCLEOTIDE SEQUENCE</scope>
</reference>
<evidence type="ECO:0000313" key="2">
    <source>
        <dbReference type="Proteomes" id="UP000887013"/>
    </source>
</evidence>
<protein>
    <submittedName>
        <fullName evidence="1">Uncharacterized protein</fullName>
    </submittedName>
</protein>
<comment type="caution">
    <text evidence="1">The sequence shown here is derived from an EMBL/GenBank/DDBJ whole genome shotgun (WGS) entry which is preliminary data.</text>
</comment>
<sequence>MNFTVNRRLWCLCERVIDYQISCIKIDERRVKYPRYFAYPTPLWKEFIFILRSYACQGYNVLVLEGKRASQGKKSVNRKTYQMTGLSDLLSIKKDRAKKRIGCTSEILDLLCSLRVVAPVE</sequence>
<evidence type="ECO:0000313" key="1">
    <source>
        <dbReference type="EMBL" id="GFU27807.1"/>
    </source>
</evidence>
<dbReference type="AlphaFoldDB" id="A0A8X6QN58"/>
<dbReference type="OrthoDB" id="6461190at2759"/>
<dbReference type="EMBL" id="BMAW01032931">
    <property type="protein sequence ID" value="GFU27807.1"/>
    <property type="molecule type" value="Genomic_DNA"/>
</dbReference>
<proteinExistence type="predicted"/>